<dbReference type="PANTHER" id="PTHR23131:SF4">
    <property type="entry name" value="METALLO-BETA-LACTAMASE SUPERFAMILY POTEIN"/>
    <property type="match status" value="1"/>
</dbReference>
<dbReference type="PANTHER" id="PTHR23131">
    <property type="entry name" value="ENDORIBONUCLEASE LACTB2"/>
    <property type="match status" value="1"/>
</dbReference>
<keyword evidence="3" id="KW-1185">Reference proteome</keyword>
<gene>
    <name evidence="2" type="ORF">SAMN04515671_3243</name>
</gene>
<dbReference type="RefSeq" id="WP_197676214.1">
    <property type="nucleotide sequence ID" value="NZ_LT629710.1"/>
</dbReference>
<accession>A0A1H0QSY2</accession>
<proteinExistence type="predicted"/>
<dbReference type="SUPFAM" id="SSF56281">
    <property type="entry name" value="Metallo-hydrolase/oxidoreductase"/>
    <property type="match status" value="1"/>
</dbReference>
<evidence type="ECO:0000313" key="2">
    <source>
        <dbReference type="EMBL" id="SDP20477.1"/>
    </source>
</evidence>
<protein>
    <submittedName>
        <fullName evidence="2">Glyoxylase, beta-lactamase superfamily II</fullName>
    </submittedName>
</protein>
<organism evidence="2 3">
    <name type="scientific">Nakamurella panacisegetis</name>
    <dbReference type="NCBI Taxonomy" id="1090615"/>
    <lineage>
        <taxon>Bacteria</taxon>
        <taxon>Bacillati</taxon>
        <taxon>Actinomycetota</taxon>
        <taxon>Actinomycetes</taxon>
        <taxon>Nakamurellales</taxon>
        <taxon>Nakamurellaceae</taxon>
        <taxon>Nakamurella</taxon>
    </lineage>
</organism>
<dbReference type="EMBL" id="LT629710">
    <property type="protein sequence ID" value="SDP20477.1"/>
    <property type="molecule type" value="Genomic_DNA"/>
</dbReference>
<dbReference type="Gene3D" id="3.60.15.10">
    <property type="entry name" value="Ribonuclease Z/Hydroxyacylglutathione hydrolase-like"/>
    <property type="match status" value="1"/>
</dbReference>
<name>A0A1H0QSY2_9ACTN</name>
<dbReference type="Pfam" id="PF00753">
    <property type="entry name" value="Lactamase_B"/>
    <property type="match status" value="1"/>
</dbReference>
<reference evidence="2 3" key="1">
    <citation type="submission" date="2016-10" db="EMBL/GenBank/DDBJ databases">
        <authorList>
            <person name="de Groot N.N."/>
        </authorList>
    </citation>
    <scope>NUCLEOTIDE SEQUENCE [LARGE SCALE GENOMIC DNA]</scope>
    <source>
        <strain evidence="3">P4-7,KCTC 19426,CECT 7604</strain>
    </source>
</reference>
<dbReference type="InterPro" id="IPR036388">
    <property type="entry name" value="WH-like_DNA-bd_sf"/>
</dbReference>
<feature type="domain" description="Metallo-beta-lactamase" evidence="1">
    <location>
        <begin position="55"/>
        <end position="268"/>
    </location>
</feature>
<dbReference type="InterPro" id="IPR001279">
    <property type="entry name" value="Metallo-B-lactamas"/>
</dbReference>
<dbReference type="Gene3D" id="1.10.10.10">
    <property type="entry name" value="Winged helix-like DNA-binding domain superfamily/Winged helix DNA-binding domain"/>
    <property type="match status" value="1"/>
</dbReference>
<evidence type="ECO:0000313" key="3">
    <source>
        <dbReference type="Proteomes" id="UP000198741"/>
    </source>
</evidence>
<dbReference type="InterPro" id="IPR036866">
    <property type="entry name" value="RibonucZ/Hydroxyglut_hydro"/>
</dbReference>
<dbReference type="InterPro" id="IPR050662">
    <property type="entry name" value="Sec-metab_biosynth-thioest"/>
</dbReference>
<dbReference type="STRING" id="1090615.SAMN04515671_3243"/>
<sequence length="368" mass="39657">MCPEAPVAPSSAGGLEVTGTTQHDAWWAKGWPPVELVRPGVWSVPVPVPDNPIRYTLCYLLFGDRELVVVDPGWDTDAAWAALEAGVTTAGASIGAITGVVITHAHPDHHGITARLAAASGAWIGMHPAERDSLPTHAYPAGTVAASDARWISEQGVPDELADALRMSEGGIDTFRAMAEPTVLISDGDRIALAGREIRAVFTPGHTPGHLCLHDVDNDLLLTGDHILPRISPNVGLQPHSAAPPLGPYLNSLRRLLGYDSAEVLPAHEWRFRGARRRIEQLLAHHEDRCEEILTVMADLGPCTSWQVTERLSWSRGWVNVTGFQRRAALAETIAHLAYLFQMARIDRAVPDDDDLAGGAATVYTARG</sequence>
<dbReference type="SMART" id="SM00849">
    <property type="entry name" value="Lactamase_B"/>
    <property type="match status" value="1"/>
</dbReference>
<evidence type="ECO:0000259" key="1">
    <source>
        <dbReference type="SMART" id="SM00849"/>
    </source>
</evidence>
<dbReference type="Proteomes" id="UP000198741">
    <property type="component" value="Chromosome I"/>
</dbReference>
<dbReference type="AlphaFoldDB" id="A0A1H0QSY2"/>